<evidence type="ECO:0000256" key="1">
    <source>
        <dbReference type="ARBA" id="ARBA00004651"/>
    </source>
</evidence>
<dbReference type="InterPro" id="IPR001851">
    <property type="entry name" value="ABC_transp_permease"/>
</dbReference>
<evidence type="ECO:0000256" key="6">
    <source>
        <dbReference type="SAM" id="Phobius"/>
    </source>
</evidence>
<sequence length="320" mass="34944">MKQTKKLTLIAVVTAAILILPFLLPNAYIIQIVNMIGIYAIVGSGVNILTGYTGQLSLGQAAFYGIGAYTTALLNTKLGCPFFVVLPVSVLVTAVFGVVLAIPALKVRGSYLALLTIGFGEIVRMVLVNWIDLTNGPAGVVGIKAPDLFGFKFDTLFRYYYLIAFFVFIGIMYQKWLMKSRTGRAFMAIRDDDKVAELTGINITTFKIRAFVLSAVYSAVAGVLYAMMIHYVSPDSFTSNDSNMFLWTAIMGGMGTTIGPVIGAVIMNILPEALRFLGDWRMVVYGVILLTVIIRYPGGITPYAKKLIGYVQAKFDGKDR</sequence>
<name>A0A0J9BJP9_9FIRM</name>
<dbReference type="InterPro" id="IPR043428">
    <property type="entry name" value="LivM-like"/>
</dbReference>
<feature type="transmembrane region" description="Helical" evidence="6">
    <location>
        <begin position="56"/>
        <end position="76"/>
    </location>
</feature>
<keyword evidence="2" id="KW-1003">Cell membrane</keyword>
<feature type="transmembrane region" description="Helical" evidence="6">
    <location>
        <begin position="244"/>
        <end position="270"/>
    </location>
</feature>
<evidence type="ECO:0000256" key="4">
    <source>
        <dbReference type="ARBA" id="ARBA00022989"/>
    </source>
</evidence>
<evidence type="ECO:0000313" key="7">
    <source>
        <dbReference type="EMBL" id="KMW13272.1"/>
    </source>
</evidence>
<evidence type="ECO:0008006" key="9">
    <source>
        <dbReference type="Google" id="ProtNLM"/>
    </source>
</evidence>
<dbReference type="Proteomes" id="UP000037392">
    <property type="component" value="Unassembled WGS sequence"/>
</dbReference>
<evidence type="ECO:0000256" key="2">
    <source>
        <dbReference type="ARBA" id="ARBA00022475"/>
    </source>
</evidence>
<comment type="subcellular location">
    <subcellularLocation>
        <location evidence="1">Cell membrane</location>
        <topology evidence="1">Multi-pass membrane protein</topology>
    </subcellularLocation>
</comment>
<feature type="transmembrane region" description="Helical" evidence="6">
    <location>
        <begin position="159"/>
        <end position="177"/>
    </location>
</feature>
<dbReference type="RefSeq" id="WP_007869667.1">
    <property type="nucleotide sequence ID" value="NZ_KQ235875.1"/>
</dbReference>
<keyword evidence="5 6" id="KW-0472">Membrane</keyword>
<feature type="transmembrane region" description="Helical" evidence="6">
    <location>
        <begin position="82"/>
        <end position="105"/>
    </location>
</feature>
<feature type="transmembrane region" description="Helical" evidence="6">
    <location>
        <begin position="282"/>
        <end position="298"/>
    </location>
</feature>
<feature type="transmembrane region" description="Helical" evidence="6">
    <location>
        <begin position="112"/>
        <end position="131"/>
    </location>
</feature>
<keyword evidence="4 6" id="KW-1133">Transmembrane helix</keyword>
<dbReference type="GO" id="GO:0015658">
    <property type="term" value="F:branched-chain amino acid transmembrane transporter activity"/>
    <property type="evidence" value="ECO:0007669"/>
    <property type="project" value="InterPro"/>
</dbReference>
<feature type="transmembrane region" description="Helical" evidence="6">
    <location>
        <begin position="30"/>
        <end position="49"/>
    </location>
</feature>
<feature type="transmembrane region" description="Helical" evidence="6">
    <location>
        <begin position="7"/>
        <end position="24"/>
    </location>
</feature>
<dbReference type="PATRIC" id="fig|742734.4.peg.208"/>
<dbReference type="GO" id="GO:0005886">
    <property type="term" value="C:plasma membrane"/>
    <property type="evidence" value="ECO:0007669"/>
    <property type="project" value="UniProtKB-SubCell"/>
</dbReference>
<proteinExistence type="predicted"/>
<organism evidence="7 8">
    <name type="scientific">[Clostridium] citroniae WAL-19142</name>
    <dbReference type="NCBI Taxonomy" id="742734"/>
    <lineage>
        <taxon>Bacteria</taxon>
        <taxon>Bacillati</taxon>
        <taxon>Bacillota</taxon>
        <taxon>Clostridia</taxon>
        <taxon>Lachnospirales</taxon>
        <taxon>Lachnospiraceae</taxon>
        <taxon>Enterocloster</taxon>
    </lineage>
</organism>
<dbReference type="OrthoDB" id="9789927at2"/>
<reference evidence="7 8" key="1">
    <citation type="submission" date="2011-04" db="EMBL/GenBank/DDBJ databases">
        <title>The Genome Sequence of Clostridium citroniae WAL-19142.</title>
        <authorList>
            <consortium name="The Broad Institute Genome Sequencing Platform"/>
            <person name="Earl A."/>
            <person name="Ward D."/>
            <person name="Feldgarden M."/>
            <person name="Gevers D."/>
            <person name="Warren Y.A."/>
            <person name="Tyrrell K.L."/>
            <person name="Citron D.M."/>
            <person name="Goldstein E.J."/>
            <person name="Daigneault M."/>
            <person name="Allen-Vercoe E."/>
            <person name="Young S.K."/>
            <person name="Zeng Q."/>
            <person name="Gargeya S."/>
            <person name="Fitzgerald M."/>
            <person name="Haas B."/>
            <person name="Abouelleil A."/>
            <person name="Alvarado L."/>
            <person name="Arachchi H.M."/>
            <person name="Berlin A."/>
            <person name="Brown A."/>
            <person name="Chapman S.B."/>
            <person name="Chen Z."/>
            <person name="Dunbar C."/>
            <person name="Freedman E."/>
            <person name="Gearin G."/>
            <person name="Gellesch M."/>
            <person name="Goldberg J."/>
            <person name="Griggs A."/>
            <person name="Gujja S."/>
            <person name="Heilman E.R."/>
            <person name="Heiman D."/>
            <person name="Howarth C."/>
            <person name="Larson L."/>
            <person name="Lui A."/>
            <person name="MacDonald P.J."/>
            <person name="Mehta T."/>
            <person name="Montmayeur A."/>
            <person name="Murphy C."/>
            <person name="Neiman D."/>
            <person name="Pearson M."/>
            <person name="Priest M."/>
            <person name="Roberts A."/>
            <person name="Saif S."/>
            <person name="Shea T."/>
            <person name="Shenoy N."/>
            <person name="Sisk P."/>
            <person name="Stolte C."/>
            <person name="Sykes S."/>
            <person name="White J."/>
            <person name="Yandava C."/>
            <person name="Wortman J."/>
            <person name="Nusbaum C."/>
            <person name="Birren B."/>
        </authorList>
    </citation>
    <scope>NUCLEOTIDE SEQUENCE [LARGE SCALE GENOMIC DNA]</scope>
    <source>
        <strain evidence="7 8">WAL-19142</strain>
    </source>
</reference>
<protein>
    <recommendedName>
        <fullName evidence="9">Branched-chain amino acid ABC transporter permease</fullName>
    </recommendedName>
</protein>
<dbReference type="PANTHER" id="PTHR30482:SF10">
    <property type="entry name" value="HIGH-AFFINITY BRANCHED-CHAIN AMINO ACID TRANSPORT PROTEIN BRAE"/>
    <property type="match status" value="1"/>
</dbReference>
<keyword evidence="3 6" id="KW-0812">Transmembrane</keyword>
<dbReference type="GeneID" id="93163673"/>
<evidence type="ECO:0000256" key="5">
    <source>
        <dbReference type="ARBA" id="ARBA00023136"/>
    </source>
</evidence>
<dbReference type="CDD" id="cd06581">
    <property type="entry name" value="TM_PBP1_LivM_like"/>
    <property type="match status" value="1"/>
</dbReference>
<dbReference type="EMBL" id="ADLK01000045">
    <property type="protein sequence ID" value="KMW13272.1"/>
    <property type="molecule type" value="Genomic_DNA"/>
</dbReference>
<evidence type="ECO:0000313" key="8">
    <source>
        <dbReference type="Proteomes" id="UP000037392"/>
    </source>
</evidence>
<evidence type="ECO:0000256" key="3">
    <source>
        <dbReference type="ARBA" id="ARBA00022692"/>
    </source>
</evidence>
<dbReference type="AlphaFoldDB" id="A0A0J9BJP9"/>
<dbReference type="Pfam" id="PF02653">
    <property type="entry name" value="BPD_transp_2"/>
    <property type="match status" value="1"/>
</dbReference>
<gene>
    <name evidence="7" type="ORF">HMPREF9470_00193</name>
</gene>
<feature type="transmembrane region" description="Helical" evidence="6">
    <location>
        <begin position="210"/>
        <end position="232"/>
    </location>
</feature>
<accession>A0A0J9BJP9</accession>
<comment type="caution">
    <text evidence="7">The sequence shown here is derived from an EMBL/GenBank/DDBJ whole genome shotgun (WGS) entry which is preliminary data.</text>
</comment>
<dbReference type="PANTHER" id="PTHR30482">
    <property type="entry name" value="HIGH-AFFINITY BRANCHED-CHAIN AMINO ACID TRANSPORT SYSTEM PERMEASE"/>
    <property type="match status" value="1"/>
</dbReference>